<evidence type="ECO:0000313" key="6">
    <source>
        <dbReference type="EMBL" id="QPG74145.1"/>
    </source>
</evidence>
<keyword evidence="4" id="KW-0539">Nucleus</keyword>
<keyword evidence="3" id="KW-0813">Transport</keyword>
<evidence type="ECO:0000256" key="3">
    <source>
        <dbReference type="ARBA" id="ARBA00022448"/>
    </source>
</evidence>
<gene>
    <name evidence="6" type="ORF">FOA43_001469</name>
</gene>
<organism evidence="6 7">
    <name type="scientific">Eeniella nana</name>
    <name type="common">Yeast</name>
    <name type="synonym">Brettanomyces nanus</name>
    <dbReference type="NCBI Taxonomy" id="13502"/>
    <lineage>
        <taxon>Eukaryota</taxon>
        <taxon>Fungi</taxon>
        <taxon>Dikarya</taxon>
        <taxon>Ascomycota</taxon>
        <taxon>Saccharomycotina</taxon>
        <taxon>Pichiomycetes</taxon>
        <taxon>Pichiales</taxon>
        <taxon>Pichiaceae</taxon>
        <taxon>Brettanomyces</taxon>
    </lineage>
</organism>
<dbReference type="PANTHER" id="PTHR31344:SF0">
    <property type="entry name" value="NUCLEAR PORE COMPLEX PROTEIN NUP205"/>
    <property type="match status" value="1"/>
</dbReference>
<dbReference type="GeneID" id="62194870"/>
<dbReference type="PANTHER" id="PTHR31344">
    <property type="entry name" value="NUCLEAR PORE COMPLEX PROTEIN NUP205"/>
    <property type="match status" value="1"/>
</dbReference>
<evidence type="ECO:0000256" key="2">
    <source>
        <dbReference type="ARBA" id="ARBA00005892"/>
    </source>
</evidence>
<comment type="subcellular location">
    <subcellularLocation>
        <location evidence="1">Nucleus</location>
    </subcellularLocation>
</comment>
<name>A0A875S1D1_EENNA</name>
<feature type="region of interest" description="Disordered" evidence="5">
    <location>
        <begin position="1630"/>
        <end position="1656"/>
    </location>
</feature>
<comment type="similarity">
    <text evidence="2">Belongs to the NUP186/NUP192/NUP205 family.</text>
</comment>
<evidence type="ECO:0000256" key="1">
    <source>
        <dbReference type="ARBA" id="ARBA00004123"/>
    </source>
</evidence>
<accession>A0A875S1D1</accession>
<evidence type="ECO:0000313" key="7">
    <source>
        <dbReference type="Proteomes" id="UP000662931"/>
    </source>
</evidence>
<dbReference type="EMBL" id="CP064812">
    <property type="protein sequence ID" value="QPG74145.1"/>
    <property type="molecule type" value="Genomic_DNA"/>
</dbReference>
<feature type="compositionally biased region" description="Low complexity" evidence="5">
    <location>
        <begin position="1635"/>
        <end position="1645"/>
    </location>
</feature>
<reference evidence="6" key="1">
    <citation type="submission" date="2020-10" db="EMBL/GenBank/DDBJ databases">
        <authorList>
            <person name="Roach M.J.R."/>
        </authorList>
    </citation>
    <scope>NUCLEOTIDE SEQUENCE</scope>
    <source>
        <strain evidence="6">CBS 1945</strain>
    </source>
</reference>
<proteinExistence type="inferred from homology"/>
<keyword evidence="7" id="KW-1185">Reference proteome</keyword>
<dbReference type="KEGG" id="bnn:FOA43_001469"/>
<dbReference type="RefSeq" id="XP_038777710.1">
    <property type="nucleotide sequence ID" value="XM_038921782.1"/>
</dbReference>
<dbReference type="GO" id="GO:0044611">
    <property type="term" value="C:nuclear pore inner ring"/>
    <property type="evidence" value="ECO:0007669"/>
    <property type="project" value="TreeGrafter"/>
</dbReference>
<sequence>MLHWSASPFQELYSAIQQEDVETQLHLINDLRDDLVSLLVHPSKNANSRRQLESQHVKFVDGSEYELNDEFSTAVARLSDELDLDEIAAAETLYYAAEGDSGRLGVAFLDLVRAAYHTRRLYILQIVAYYVCMTSSNSSDTGDHLQKDNDASSPHVHFLSILPESFDLVPSFKQIETELDSISQLVQRSRILGTYEAEPSLAKAMAFCRDSLFREMQLLGEVLWGLAKPNSKPGLTLGSFQSLVDHILTFQPDDLFCLTFLPGLLRHISNLSISWPDSDIILLHVQVLKDTSDSKKLAESPFKALIITAFLTNFISWCKKDPSRVKQFPFDSSVSDPIKKAISVGGSMEMLLGIAADTSLVSTALSDRRALPFYDFRPFLQRHIPKLKPIRLLDINEAATSELRRSLQIVGNLPDDADLSPVYYHCKEFPLNDHFISFLAPILSSFALNFVANAAFVLSDLRDTEEDLLLSSEELDLDAMAENADLERFYVAMFYIYLERPQLAALFWADKSSSAYGFLQWASRCNSPLIISTFCLFLSSLASGKDNAVNTFNFLQITNDKSSVTLSTTSTSSIMGKFSSVSWSTIYSSLAYYNKVLSGGSKETSSTTAITEVGSFSSLVPQLGDDSIIYISGFFQVLSEVARNSEQARSGLLLSDDYQLLRILTDFLNNSTPLGGAAMVVLSSLVGGSIKDRRRVWQLLDNWLFRNQIRGRHPNRRPQDVIRSNLTSYSLVMGFATLIDELLKPVSDSKALFDPYELYFPLDLGSRIRRPGIWAYLDALSTDIFVQVMHSDMDADKKVSLQLAIVELWEHCLSQLDPNLVLNAAAAHLKDLDNICANHSIIQYLQAQQGSAVMCFLYRPKVHNSLFELASLGLDAVNELAESSKKVLLVQKSLNLISMVLDRQLFFADELLPILRLSDNRFCLPSDVETCGIRSFYDSLLLKLPFVSHIALYVSSSKCDLAITALQLLKKIACSPAFNGLDSQASYNLLSKNRLLTMLETVDESKRIRFSFLEQFEAPISDAQSVGLKIDILRFLNSNLIPGSSRPSITHFLLGFDTRRMNLGDKNEDGTVLSSKSLLKTLLFVLRDTATLMGDASNIDFAPSQMCSLTLELILKLCDSEIFGNQVLEFMRSGLGPNINLVADLMVSAKKVYGDTYFSGKQFNPDFRIGNRFVAEGDSTAAFIAFTAYRSRLLQLVALELHSVSESGCLSLTSRYTDLLINSGSLATGSPKILELLDLVEFKPHNMIEKVDQLFAGFDFRYVLQRIRLKSEPGSSTESVYDLTVVDDLISLFGKESQALNVLHRSEVSSNLALFDRERSRLRYIISCTVSFDNLRVQQLEYIHSWVMLTQVIVSDGKIDSSRRNNVILEVFQYVIPKIVDYLKHEAMYAEDLVSLCVSLLRVYVSSKVADMSLDSIASLAFAALTGILTPQSTPSLRSNFYVLVTSYIQQASTSKSALTELLIYIRSIDQRFFHVVCNDSLVAEGPCRVAALFLLECLVKAATQLQGSSLDRNFIMGILCKSNYLYLLVQKLKSTDAIFCECLVDETSNKKRSVDLQTLLYELTTSKTSLYLLIRIAQTRFGAQQLLNCDLFTVIKDCHFLTFDPDLGFQLALEEQPCQKYLQSERTSVQPEHQISQSSSSQPSVTDSAFSNGSQSVRPIRLRMSLDTPLSLNEPDSGSSRLFSTTTISYYDIFVPVFRLVTAVVISLGPQNETSIKQASDLEKHFSKLITAVLKRQIVIEERNIDEVDANKSSILGEDSANLVNVRGSVKELASLFILLDSLVL</sequence>
<dbReference type="Pfam" id="PF11894">
    <property type="entry name" value="Nup192"/>
    <property type="match status" value="1"/>
</dbReference>
<dbReference type="GO" id="GO:0017056">
    <property type="term" value="F:structural constituent of nuclear pore"/>
    <property type="evidence" value="ECO:0007669"/>
    <property type="project" value="TreeGrafter"/>
</dbReference>
<dbReference type="GO" id="GO:0006999">
    <property type="term" value="P:nuclear pore organization"/>
    <property type="evidence" value="ECO:0007669"/>
    <property type="project" value="TreeGrafter"/>
</dbReference>
<feature type="compositionally biased region" description="Polar residues" evidence="5">
    <location>
        <begin position="1646"/>
        <end position="1656"/>
    </location>
</feature>
<dbReference type="Proteomes" id="UP000662931">
    <property type="component" value="Chromosome 1"/>
</dbReference>
<evidence type="ECO:0000256" key="4">
    <source>
        <dbReference type="ARBA" id="ARBA00023242"/>
    </source>
</evidence>
<evidence type="ECO:0000256" key="5">
    <source>
        <dbReference type="SAM" id="MobiDB-lite"/>
    </source>
</evidence>
<dbReference type="OrthoDB" id="2019644at2759"/>
<protein>
    <submittedName>
        <fullName evidence="6">Uncharacterized protein</fullName>
    </submittedName>
</protein>
<dbReference type="InterPro" id="IPR021827">
    <property type="entry name" value="Nup186/Nup192/Nup205"/>
</dbReference>